<evidence type="ECO:0000313" key="2">
    <source>
        <dbReference type="EMBL" id="KFB50680.1"/>
    </source>
</evidence>
<dbReference type="AlphaFoldDB" id="A0A084WKD6"/>
<sequence length="102" mass="11412">MLHLISAPEKWAPYVCVPAVQNGKGFSFGENAADVESRHVRRHVQGTRCVKHSANGYSSFHFYCHHTSISTNINPSHRVSAGPQIYRPLPNDPHDHHDGDDD</sequence>
<gene>
    <name evidence="2" type="ORF">ZHAS_00018718</name>
</gene>
<protein>
    <submittedName>
        <fullName evidence="2 3">Uncharacterized protein</fullName>
    </submittedName>
</protein>
<feature type="compositionally biased region" description="Basic and acidic residues" evidence="1">
    <location>
        <begin position="92"/>
        <end position="102"/>
    </location>
</feature>
<evidence type="ECO:0000313" key="3">
    <source>
        <dbReference type="EnsemblMetazoa" id="ASIC018718-PA"/>
    </source>
</evidence>
<reference evidence="3" key="2">
    <citation type="submission" date="2020-05" db="UniProtKB">
        <authorList>
            <consortium name="EnsemblMetazoa"/>
        </authorList>
    </citation>
    <scope>IDENTIFICATION</scope>
</reference>
<feature type="region of interest" description="Disordered" evidence="1">
    <location>
        <begin position="73"/>
        <end position="102"/>
    </location>
</feature>
<evidence type="ECO:0000256" key="1">
    <source>
        <dbReference type="SAM" id="MobiDB-lite"/>
    </source>
</evidence>
<dbReference type="EMBL" id="KE525349">
    <property type="protein sequence ID" value="KFB50680.1"/>
    <property type="molecule type" value="Genomic_DNA"/>
</dbReference>
<organism evidence="2">
    <name type="scientific">Anopheles sinensis</name>
    <name type="common">Mosquito</name>
    <dbReference type="NCBI Taxonomy" id="74873"/>
    <lineage>
        <taxon>Eukaryota</taxon>
        <taxon>Metazoa</taxon>
        <taxon>Ecdysozoa</taxon>
        <taxon>Arthropoda</taxon>
        <taxon>Hexapoda</taxon>
        <taxon>Insecta</taxon>
        <taxon>Pterygota</taxon>
        <taxon>Neoptera</taxon>
        <taxon>Endopterygota</taxon>
        <taxon>Diptera</taxon>
        <taxon>Nematocera</taxon>
        <taxon>Culicoidea</taxon>
        <taxon>Culicidae</taxon>
        <taxon>Anophelinae</taxon>
        <taxon>Anopheles</taxon>
    </lineage>
</organism>
<reference evidence="2 4" key="1">
    <citation type="journal article" date="2014" name="BMC Genomics">
        <title>Genome sequence of Anopheles sinensis provides insight into genetics basis of mosquito competence for malaria parasites.</title>
        <authorList>
            <person name="Zhou D."/>
            <person name="Zhang D."/>
            <person name="Ding G."/>
            <person name="Shi L."/>
            <person name="Hou Q."/>
            <person name="Ye Y."/>
            <person name="Xu Y."/>
            <person name="Zhou H."/>
            <person name="Xiong C."/>
            <person name="Li S."/>
            <person name="Yu J."/>
            <person name="Hong S."/>
            <person name="Yu X."/>
            <person name="Zou P."/>
            <person name="Chen C."/>
            <person name="Chang X."/>
            <person name="Wang W."/>
            <person name="Lv Y."/>
            <person name="Sun Y."/>
            <person name="Ma L."/>
            <person name="Shen B."/>
            <person name="Zhu C."/>
        </authorList>
    </citation>
    <scope>NUCLEOTIDE SEQUENCE [LARGE SCALE GENOMIC DNA]</scope>
</reference>
<dbReference type="EMBL" id="ATLV01024115">
    <property type="status" value="NOT_ANNOTATED_CDS"/>
    <property type="molecule type" value="Genomic_DNA"/>
</dbReference>
<proteinExistence type="predicted"/>
<dbReference type="EnsemblMetazoa" id="ASIC018718-RA">
    <property type="protein sequence ID" value="ASIC018718-PA"/>
    <property type="gene ID" value="ASIC018718"/>
</dbReference>
<dbReference type="VEuPathDB" id="VectorBase:ASIC018718"/>
<evidence type="ECO:0000313" key="4">
    <source>
        <dbReference type="Proteomes" id="UP000030765"/>
    </source>
</evidence>
<dbReference type="Proteomes" id="UP000030765">
    <property type="component" value="Unassembled WGS sequence"/>
</dbReference>
<accession>A0A084WKD6</accession>
<keyword evidence="4" id="KW-1185">Reference proteome</keyword>
<name>A0A084WKD6_ANOSI</name>